<evidence type="ECO:0000313" key="3">
    <source>
        <dbReference type="EMBL" id="GIM77176.1"/>
    </source>
</evidence>
<feature type="region of interest" description="Disordered" evidence="1">
    <location>
        <begin position="237"/>
        <end position="626"/>
    </location>
</feature>
<feature type="transmembrane region" description="Helical" evidence="2">
    <location>
        <begin position="203"/>
        <end position="224"/>
    </location>
</feature>
<feature type="compositionally biased region" description="Basic and acidic residues" evidence="1">
    <location>
        <begin position="428"/>
        <end position="445"/>
    </location>
</feature>
<feature type="compositionally biased region" description="Basic and acidic residues" evidence="1">
    <location>
        <begin position="333"/>
        <end position="358"/>
    </location>
</feature>
<protein>
    <recommendedName>
        <fullName evidence="5">DMSO/TMAO reductase YedYZ heme-binding membrane subunit</fullName>
    </recommendedName>
</protein>
<dbReference type="RefSeq" id="WP_213000031.1">
    <property type="nucleotide sequence ID" value="NZ_BAAATW010000016.1"/>
</dbReference>
<sequence>MARTKMKERATSRVDVEMGATGGRTPPSKLTVALLGTSILAVVWALMMMIPAGRVAYVYIFSYSEFYMGVLTLVSLSITIMVGLVSTDRLVLSIRQRLLLQSTHRTTGTIAVVSLFIHIWTKYAMGKMQFIDAFIPFLNPGKPLFIGFGTISGWIMVLVMWTGFARAKFIGRGKPWMWRALHSVSYLMWPIAILHGLNAGRPGATFVVVGYVLCVLVVLIGLAVRIAVSLNRRKDFASQQGTAGGGGTGGMSPVGKMGSSGVIGGKGRGRARGGDDAIVSDRGNAVQTWKPATPRPAAGATSEQPVVKPAAAEAPPVPAAAPVEPAPMAVPVADERDERRPRRRPDDEERAARRRDFDDMPTQRWEFQDEDDMPARRPRRDDAPAPRQRRGADDRFDEPTGAMSRRAMEEGLRRYEDEDEMPAPRARRRDDAYEDTASRPRRFAEAEFDDEPAPRPRARRVADEDDMPAPRRRVVDEDDMPAPRRRVVDEDMPMPMPATRGRRAEFVDDDVDMPAPRARRAEFVDDDMDVPAPRPRRYADEEAPAPRQRRYADDDRYEDPRYDEGPPRRRPARYEDEQPRPSRAGRFAEEAEDAPRARRDRGADVDRADSGRHSRSEFVDLAGDPRVAYDDMEADETPTLVDMAQRRARKASQQESVRTGTSRGARRGPRGGTVEEADDAGYWAQLRGEAQ</sequence>
<feature type="region of interest" description="Disordered" evidence="1">
    <location>
        <begin position="644"/>
        <end position="691"/>
    </location>
</feature>
<dbReference type="AlphaFoldDB" id="A0A919SRM2"/>
<evidence type="ECO:0008006" key="5">
    <source>
        <dbReference type="Google" id="ProtNLM"/>
    </source>
</evidence>
<feature type="transmembrane region" description="Helical" evidence="2">
    <location>
        <begin position="66"/>
        <end position="85"/>
    </location>
</feature>
<feature type="compositionally biased region" description="Gly residues" evidence="1">
    <location>
        <begin position="242"/>
        <end position="252"/>
    </location>
</feature>
<feature type="compositionally biased region" description="Basic and acidic residues" evidence="1">
    <location>
        <begin position="406"/>
        <end position="416"/>
    </location>
</feature>
<comment type="caution">
    <text evidence="3">The sequence shown here is derived from an EMBL/GenBank/DDBJ whole genome shotgun (WGS) entry which is preliminary data.</text>
</comment>
<feature type="transmembrane region" description="Helical" evidence="2">
    <location>
        <begin position="32"/>
        <end position="60"/>
    </location>
</feature>
<gene>
    <name evidence="3" type="ORF">Aco04nite_54040</name>
</gene>
<keyword evidence="4" id="KW-1185">Reference proteome</keyword>
<organism evidence="3 4">
    <name type="scientific">Winogradskya consettensis</name>
    <dbReference type="NCBI Taxonomy" id="113560"/>
    <lineage>
        <taxon>Bacteria</taxon>
        <taxon>Bacillati</taxon>
        <taxon>Actinomycetota</taxon>
        <taxon>Actinomycetes</taxon>
        <taxon>Micromonosporales</taxon>
        <taxon>Micromonosporaceae</taxon>
        <taxon>Winogradskya</taxon>
    </lineage>
</organism>
<proteinExistence type="predicted"/>
<feature type="compositionally biased region" description="Low complexity" evidence="1">
    <location>
        <begin position="305"/>
        <end position="332"/>
    </location>
</feature>
<keyword evidence="2" id="KW-0812">Transmembrane</keyword>
<feature type="compositionally biased region" description="Basic and acidic residues" evidence="1">
    <location>
        <begin position="550"/>
        <end position="618"/>
    </location>
</feature>
<feature type="compositionally biased region" description="Polar residues" evidence="1">
    <location>
        <begin position="651"/>
        <end position="662"/>
    </location>
</feature>
<feature type="compositionally biased region" description="Basic and acidic residues" evidence="1">
    <location>
        <begin position="373"/>
        <end position="398"/>
    </location>
</feature>
<keyword evidence="2" id="KW-0472">Membrane</keyword>
<dbReference type="Proteomes" id="UP000680865">
    <property type="component" value="Unassembled WGS sequence"/>
</dbReference>
<evidence type="ECO:0000313" key="4">
    <source>
        <dbReference type="Proteomes" id="UP000680865"/>
    </source>
</evidence>
<dbReference type="EMBL" id="BOQP01000030">
    <property type="protein sequence ID" value="GIM77176.1"/>
    <property type="molecule type" value="Genomic_DNA"/>
</dbReference>
<feature type="transmembrane region" description="Helical" evidence="2">
    <location>
        <begin position="145"/>
        <end position="164"/>
    </location>
</feature>
<evidence type="ECO:0000256" key="2">
    <source>
        <dbReference type="SAM" id="Phobius"/>
    </source>
</evidence>
<keyword evidence="2" id="KW-1133">Transmembrane helix</keyword>
<feature type="transmembrane region" description="Helical" evidence="2">
    <location>
        <begin position="106"/>
        <end position="125"/>
    </location>
</feature>
<feature type="transmembrane region" description="Helical" evidence="2">
    <location>
        <begin position="176"/>
        <end position="197"/>
    </location>
</feature>
<evidence type="ECO:0000256" key="1">
    <source>
        <dbReference type="SAM" id="MobiDB-lite"/>
    </source>
</evidence>
<name>A0A919SRM2_9ACTN</name>
<reference evidence="3" key="1">
    <citation type="submission" date="2021-03" db="EMBL/GenBank/DDBJ databases">
        <title>Whole genome shotgun sequence of Actinoplanes consettensis NBRC 14913.</title>
        <authorList>
            <person name="Komaki H."/>
            <person name="Tamura T."/>
        </authorList>
    </citation>
    <scope>NUCLEOTIDE SEQUENCE</scope>
    <source>
        <strain evidence="3">NBRC 14913</strain>
    </source>
</reference>
<accession>A0A919SRM2</accession>